<feature type="transmembrane region" description="Helical" evidence="7">
    <location>
        <begin position="109"/>
        <end position="130"/>
    </location>
</feature>
<dbReference type="EMBL" id="NIZW01000017">
    <property type="protein sequence ID" value="PHQ33367.1"/>
    <property type="molecule type" value="Genomic_DNA"/>
</dbReference>
<dbReference type="InterPro" id="IPR036259">
    <property type="entry name" value="MFS_trans_sf"/>
</dbReference>
<feature type="transmembrane region" description="Helical" evidence="7">
    <location>
        <begin position="366"/>
        <end position="385"/>
    </location>
</feature>
<dbReference type="Pfam" id="PF07690">
    <property type="entry name" value="MFS_1"/>
    <property type="match status" value="1"/>
</dbReference>
<feature type="transmembrane region" description="Helical" evidence="7">
    <location>
        <begin position="329"/>
        <end position="354"/>
    </location>
</feature>
<sequence>MSAIASRLAPRLPFYYGYWMLPLAMAMQVGTSPGQTFAVSAFTPALLTSLELSESRLALAYMIGTLLAAVPLSTVGPISDRIGLRWSSLGIVTALAATCWYASTVQGFATLLIAFFLLRFLGQGSLTLLSGNTTSMWFRRRIGRVSAIISIGTSFAFAYVPGILAGAIENNGWRSTYQTLAWILVIGLLPLIALFFCNRPEDIGQRLDGWSESDLREDSDSVVTIERSWALREVIRTKSYYVIALTSATWAMIGTGIVFYLFTMCADRGFDSTTAANLMKTFGLSMLAFQFVGSLAADHLRLNLLLGLGATMLTAGLVVLAPAESASAMHAYSFLFGGGQGVLIATTGVVWVRYYGREHLGSIRGAVWCATVAGSGCGPLIMGAVKDMSGSYVPAIWIFTALMSPLAIAAWWIRPPMPEDDSTDGDAEDDDSPNEPRLAAQASL</sequence>
<feature type="transmembrane region" description="Helical" evidence="7">
    <location>
        <begin position="240"/>
        <end position="262"/>
    </location>
</feature>
<evidence type="ECO:0000256" key="5">
    <source>
        <dbReference type="ARBA" id="ARBA00023136"/>
    </source>
</evidence>
<dbReference type="PANTHER" id="PTHR43385:SF1">
    <property type="entry name" value="RIBOFLAVIN TRANSPORTER RIBJ"/>
    <property type="match status" value="1"/>
</dbReference>
<dbReference type="InterPro" id="IPR052983">
    <property type="entry name" value="MFS_Riboflavin_Transporter"/>
</dbReference>
<feature type="transmembrane region" description="Helical" evidence="7">
    <location>
        <begin position="142"/>
        <end position="168"/>
    </location>
</feature>
<dbReference type="GO" id="GO:0022857">
    <property type="term" value="F:transmembrane transporter activity"/>
    <property type="evidence" value="ECO:0007669"/>
    <property type="project" value="InterPro"/>
</dbReference>
<evidence type="ECO:0000313" key="9">
    <source>
        <dbReference type="Proteomes" id="UP000225740"/>
    </source>
</evidence>
<dbReference type="RefSeq" id="WP_099262476.1">
    <property type="nucleotide sequence ID" value="NZ_NIZW01000017.1"/>
</dbReference>
<dbReference type="AlphaFoldDB" id="A0A2G1W2V1"/>
<keyword evidence="2" id="KW-0813">Transport</keyword>
<evidence type="ECO:0000256" key="3">
    <source>
        <dbReference type="ARBA" id="ARBA00022692"/>
    </source>
</evidence>
<comment type="caution">
    <text evidence="8">The sequence shown here is derived from an EMBL/GenBank/DDBJ whole genome shotgun (WGS) entry which is preliminary data.</text>
</comment>
<feature type="transmembrane region" description="Helical" evidence="7">
    <location>
        <begin position="391"/>
        <end position="413"/>
    </location>
</feature>
<dbReference type="Gene3D" id="1.20.1250.20">
    <property type="entry name" value="MFS general substrate transporter like domains"/>
    <property type="match status" value="2"/>
</dbReference>
<feature type="transmembrane region" description="Helical" evidence="7">
    <location>
        <begin position="304"/>
        <end position="323"/>
    </location>
</feature>
<gene>
    <name evidence="8" type="ORF">CEE69_20275</name>
</gene>
<evidence type="ECO:0000256" key="7">
    <source>
        <dbReference type="SAM" id="Phobius"/>
    </source>
</evidence>
<organism evidence="8 9">
    <name type="scientific">Rhodopirellula bahusiensis</name>
    <dbReference type="NCBI Taxonomy" id="2014065"/>
    <lineage>
        <taxon>Bacteria</taxon>
        <taxon>Pseudomonadati</taxon>
        <taxon>Planctomycetota</taxon>
        <taxon>Planctomycetia</taxon>
        <taxon>Pirellulales</taxon>
        <taxon>Pirellulaceae</taxon>
        <taxon>Rhodopirellula</taxon>
    </lineage>
</organism>
<feature type="compositionally biased region" description="Acidic residues" evidence="6">
    <location>
        <begin position="418"/>
        <end position="433"/>
    </location>
</feature>
<evidence type="ECO:0000256" key="2">
    <source>
        <dbReference type="ARBA" id="ARBA00022448"/>
    </source>
</evidence>
<dbReference type="SUPFAM" id="SSF103473">
    <property type="entry name" value="MFS general substrate transporter"/>
    <property type="match status" value="1"/>
</dbReference>
<evidence type="ECO:0000256" key="1">
    <source>
        <dbReference type="ARBA" id="ARBA00004141"/>
    </source>
</evidence>
<keyword evidence="9" id="KW-1185">Reference proteome</keyword>
<proteinExistence type="predicted"/>
<dbReference type="OrthoDB" id="182417at2"/>
<dbReference type="InterPro" id="IPR011701">
    <property type="entry name" value="MFS"/>
</dbReference>
<evidence type="ECO:0000313" key="8">
    <source>
        <dbReference type="EMBL" id="PHQ33367.1"/>
    </source>
</evidence>
<evidence type="ECO:0000256" key="6">
    <source>
        <dbReference type="SAM" id="MobiDB-lite"/>
    </source>
</evidence>
<feature type="transmembrane region" description="Helical" evidence="7">
    <location>
        <begin position="82"/>
        <end position="103"/>
    </location>
</feature>
<keyword evidence="4 7" id="KW-1133">Transmembrane helix</keyword>
<feature type="region of interest" description="Disordered" evidence="6">
    <location>
        <begin position="417"/>
        <end position="444"/>
    </location>
</feature>
<feature type="transmembrane region" description="Helical" evidence="7">
    <location>
        <begin position="274"/>
        <end position="297"/>
    </location>
</feature>
<accession>A0A2G1W2V1</accession>
<feature type="transmembrane region" description="Helical" evidence="7">
    <location>
        <begin position="12"/>
        <end position="30"/>
    </location>
</feature>
<evidence type="ECO:0000256" key="4">
    <source>
        <dbReference type="ARBA" id="ARBA00022989"/>
    </source>
</evidence>
<keyword evidence="5 7" id="KW-0472">Membrane</keyword>
<name>A0A2G1W2V1_9BACT</name>
<reference evidence="8 9" key="1">
    <citation type="submission" date="2017-06" db="EMBL/GenBank/DDBJ databases">
        <title>Description of Rhodopirellula bahusiensis sp. nov.</title>
        <authorList>
            <person name="Kizina J."/>
            <person name="Harder J."/>
        </authorList>
    </citation>
    <scope>NUCLEOTIDE SEQUENCE [LARGE SCALE GENOMIC DNA]</scope>
    <source>
        <strain evidence="8 9">SWK21</strain>
    </source>
</reference>
<feature type="transmembrane region" description="Helical" evidence="7">
    <location>
        <begin position="180"/>
        <end position="197"/>
    </location>
</feature>
<dbReference type="GO" id="GO:0016020">
    <property type="term" value="C:membrane"/>
    <property type="evidence" value="ECO:0007669"/>
    <property type="project" value="UniProtKB-SubCell"/>
</dbReference>
<dbReference type="PANTHER" id="PTHR43385">
    <property type="entry name" value="RIBOFLAVIN TRANSPORTER RIBJ"/>
    <property type="match status" value="1"/>
</dbReference>
<comment type="subcellular location">
    <subcellularLocation>
        <location evidence="1">Membrane</location>
        <topology evidence="1">Multi-pass membrane protein</topology>
    </subcellularLocation>
</comment>
<protein>
    <recommendedName>
        <fullName evidence="10">Major facilitator superfamily (MFS) profile domain-containing protein</fullName>
    </recommendedName>
</protein>
<dbReference type="Proteomes" id="UP000225740">
    <property type="component" value="Unassembled WGS sequence"/>
</dbReference>
<dbReference type="GeneID" id="90610338"/>
<feature type="transmembrane region" description="Helical" evidence="7">
    <location>
        <begin position="57"/>
        <end position="75"/>
    </location>
</feature>
<keyword evidence="3 7" id="KW-0812">Transmembrane</keyword>
<evidence type="ECO:0008006" key="10">
    <source>
        <dbReference type="Google" id="ProtNLM"/>
    </source>
</evidence>